<dbReference type="Proteomes" id="UP000663829">
    <property type="component" value="Unassembled WGS sequence"/>
</dbReference>
<evidence type="ECO:0000313" key="3">
    <source>
        <dbReference type="EMBL" id="CAF3694112.1"/>
    </source>
</evidence>
<dbReference type="EMBL" id="CAJOBA010033669">
    <property type="protein sequence ID" value="CAF3968570.1"/>
    <property type="molecule type" value="Genomic_DNA"/>
</dbReference>
<dbReference type="Proteomes" id="UP000677228">
    <property type="component" value="Unassembled WGS sequence"/>
</dbReference>
<evidence type="ECO:0000313" key="4">
    <source>
        <dbReference type="EMBL" id="CAF3968570.1"/>
    </source>
</evidence>
<protein>
    <submittedName>
        <fullName evidence="1">Uncharacterized protein</fullName>
    </submittedName>
</protein>
<keyword evidence="5" id="KW-1185">Reference proteome</keyword>
<evidence type="ECO:0000313" key="2">
    <source>
        <dbReference type="EMBL" id="CAF1157063.1"/>
    </source>
</evidence>
<dbReference type="EMBL" id="CAJOBC010001706">
    <property type="protein sequence ID" value="CAF3694112.1"/>
    <property type="molecule type" value="Genomic_DNA"/>
</dbReference>
<gene>
    <name evidence="1" type="ORF">GPM918_LOCUS9272</name>
    <name evidence="2" type="ORF">OVA965_LOCUS21899</name>
    <name evidence="3" type="ORF">SRO942_LOCUS9273</name>
    <name evidence="4" type="ORF">TMI583_LOCUS22611</name>
</gene>
<dbReference type="Gene3D" id="2.60.20.10">
    <property type="entry name" value="Crystallins"/>
    <property type="match status" value="1"/>
</dbReference>
<dbReference type="EMBL" id="CAJNOQ010001706">
    <property type="protein sequence ID" value="CAF0913514.1"/>
    <property type="molecule type" value="Genomic_DNA"/>
</dbReference>
<dbReference type="EMBL" id="CAJNOK010012147">
    <property type="protein sequence ID" value="CAF1157063.1"/>
    <property type="molecule type" value="Genomic_DNA"/>
</dbReference>
<reference evidence="1" key="1">
    <citation type="submission" date="2021-02" db="EMBL/GenBank/DDBJ databases">
        <authorList>
            <person name="Nowell W R."/>
        </authorList>
    </citation>
    <scope>NUCLEOTIDE SEQUENCE</scope>
</reference>
<comment type="caution">
    <text evidence="1">The sequence shown here is derived from an EMBL/GenBank/DDBJ whole genome shotgun (WGS) entry which is preliminary data.</text>
</comment>
<proteinExistence type="predicted"/>
<dbReference type="Proteomes" id="UP000682733">
    <property type="component" value="Unassembled WGS sequence"/>
</dbReference>
<evidence type="ECO:0000313" key="5">
    <source>
        <dbReference type="Proteomes" id="UP000663829"/>
    </source>
</evidence>
<sequence>MGLCKDENFGSCYGFSGGNGECVDLPRDWNDVVSSLWNDGGPCAAYMEGKCEGGPLWVTSVMASMGQYNDQMSSFRCYAG</sequence>
<organism evidence="1 5">
    <name type="scientific">Didymodactylos carnosus</name>
    <dbReference type="NCBI Taxonomy" id="1234261"/>
    <lineage>
        <taxon>Eukaryota</taxon>
        <taxon>Metazoa</taxon>
        <taxon>Spiralia</taxon>
        <taxon>Gnathifera</taxon>
        <taxon>Rotifera</taxon>
        <taxon>Eurotatoria</taxon>
        <taxon>Bdelloidea</taxon>
        <taxon>Philodinida</taxon>
        <taxon>Philodinidae</taxon>
        <taxon>Didymodactylos</taxon>
    </lineage>
</organism>
<dbReference type="AlphaFoldDB" id="A0A814AKR7"/>
<evidence type="ECO:0000313" key="1">
    <source>
        <dbReference type="EMBL" id="CAF0913514.1"/>
    </source>
</evidence>
<dbReference type="Proteomes" id="UP000681722">
    <property type="component" value="Unassembled WGS sequence"/>
</dbReference>
<name>A0A814AKR7_9BILA</name>
<accession>A0A814AKR7</accession>
<dbReference type="OrthoDB" id="5401396at2759"/>